<dbReference type="GO" id="GO:0046872">
    <property type="term" value="F:metal ion binding"/>
    <property type="evidence" value="ECO:0007669"/>
    <property type="project" value="UniProtKB-KW"/>
</dbReference>
<reference evidence="9 10" key="1">
    <citation type="submission" date="2019-11" db="EMBL/GenBank/DDBJ databases">
        <title>Gracilibacillus salitolerans sp. nov., a moderate halophile isolated from a saline soil in northwest China.</title>
        <authorList>
            <person name="Gan L."/>
        </authorList>
    </citation>
    <scope>NUCLEOTIDE SEQUENCE [LARGE SCALE GENOMIC DNA]</scope>
    <source>
        <strain evidence="9 10">SCU50</strain>
    </source>
</reference>
<dbReference type="InterPro" id="IPR015424">
    <property type="entry name" value="PyrdxlP-dep_Trfase"/>
</dbReference>
<dbReference type="EMBL" id="CP045915">
    <property type="protein sequence ID" value="QGH35099.1"/>
    <property type="molecule type" value="Genomic_DNA"/>
</dbReference>
<dbReference type="AlphaFoldDB" id="A0A5Q2TJJ4"/>
<keyword evidence="5" id="KW-0408">Iron</keyword>
<dbReference type="InterPro" id="IPR016454">
    <property type="entry name" value="Cysteine_dSase"/>
</dbReference>
<keyword evidence="9" id="KW-0032">Aminotransferase</keyword>
<dbReference type="Gene3D" id="3.40.640.10">
    <property type="entry name" value="Type I PLP-dependent aspartate aminotransferase-like (Major domain)"/>
    <property type="match status" value="1"/>
</dbReference>
<protein>
    <submittedName>
        <fullName evidence="9">Aminotransferase class V-fold PLP-dependent enzyme</fullName>
    </submittedName>
</protein>
<dbReference type="InterPro" id="IPR000192">
    <property type="entry name" value="Aminotrans_V_dom"/>
</dbReference>
<evidence type="ECO:0000256" key="4">
    <source>
        <dbReference type="ARBA" id="ARBA00022898"/>
    </source>
</evidence>
<organism evidence="9 10">
    <name type="scientific">Gracilibacillus salitolerans</name>
    <dbReference type="NCBI Taxonomy" id="2663022"/>
    <lineage>
        <taxon>Bacteria</taxon>
        <taxon>Bacillati</taxon>
        <taxon>Bacillota</taxon>
        <taxon>Bacilli</taxon>
        <taxon>Bacillales</taxon>
        <taxon>Bacillaceae</taxon>
        <taxon>Gracilibacillus</taxon>
    </lineage>
</organism>
<keyword evidence="4" id="KW-0663">Pyridoxal phosphate</keyword>
<evidence type="ECO:0000313" key="10">
    <source>
        <dbReference type="Proteomes" id="UP000339690"/>
    </source>
</evidence>
<comment type="similarity">
    <text evidence="2">Belongs to the class-V pyridoxal-phosphate-dependent aminotransferase family. NifS/IscS subfamily.</text>
</comment>
<dbReference type="KEGG" id="grc:GI584_14060"/>
<evidence type="ECO:0000256" key="5">
    <source>
        <dbReference type="ARBA" id="ARBA00023004"/>
    </source>
</evidence>
<keyword evidence="10" id="KW-1185">Reference proteome</keyword>
<name>A0A5Q2TJJ4_9BACI</name>
<gene>
    <name evidence="9" type="ORF">GI584_14060</name>
</gene>
<dbReference type="Proteomes" id="UP000339690">
    <property type="component" value="Chromosome"/>
</dbReference>
<keyword evidence="9" id="KW-0808">Transferase</keyword>
<feature type="domain" description="Aminotransferase class V" evidence="8">
    <location>
        <begin position="2"/>
        <end position="363"/>
    </location>
</feature>
<dbReference type="RefSeq" id="WP_153791583.1">
    <property type="nucleotide sequence ID" value="NZ_CP045915.1"/>
</dbReference>
<keyword evidence="3" id="KW-0479">Metal-binding</keyword>
<dbReference type="Pfam" id="PF00266">
    <property type="entry name" value="Aminotran_5"/>
    <property type="match status" value="1"/>
</dbReference>
<evidence type="ECO:0000256" key="1">
    <source>
        <dbReference type="ARBA" id="ARBA00001933"/>
    </source>
</evidence>
<dbReference type="GO" id="GO:0008483">
    <property type="term" value="F:transaminase activity"/>
    <property type="evidence" value="ECO:0007669"/>
    <property type="project" value="UniProtKB-KW"/>
</dbReference>
<dbReference type="NCBIfam" id="NF002806">
    <property type="entry name" value="PRK02948.1"/>
    <property type="match status" value="1"/>
</dbReference>
<evidence type="ECO:0000256" key="2">
    <source>
        <dbReference type="ARBA" id="ARBA00006490"/>
    </source>
</evidence>
<dbReference type="InterPro" id="IPR015422">
    <property type="entry name" value="PyrdxlP-dep_Trfase_small"/>
</dbReference>
<dbReference type="PIRSF" id="PIRSF005572">
    <property type="entry name" value="NifS"/>
    <property type="match status" value="1"/>
</dbReference>
<dbReference type="SUPFAM" id="SSF53383">
    <property type="entry name" value="PLP-dependent transferases"/>
    <property type="match status" value="1"/>
</dbReference>
<evidence type="ECO:0000313" key="9">
    <source>
        <dbReference type="EMBL" id="QGH35099.1"/>
    </source>
</evidence>
<evidence type="ECO:0000256" key="3">
    <source>
        <dbReference type="ARBA" id="ARBA00022723"/>
    </source>
</evidence>
<dbReference type="InterPro" id="IPR015421">
    <property type="entry name" value="PyrdxlP-dep_Trfase_major"/>
</dbReference>
<comment type="cofactor">
    <cofactor evidence="1 7">
        <name>pyridoxal 5'-phosphate</name>
        <dbReference type="ChEBI" id="CHEBI:597326"/>
    </cofactor>
</comment>
<accession>A0A5Q2TJJ4</accession>
<dbReference type="GO" id="GO:0051536">
    <property type="term" value="F:iron-sulfur cluster binding"/>
    <property type="evidence" value="ECO:0007669"/>
    <property type="project" value="UniProtKB-KW"/>
</dbReference>
<evidence type="ECO:0000256" key="7">
    <source>
        <dbReference type="RuleBase" id="RU004504"/>
    </source>
</evidence>
<proteinExistence type="inferred from homology"/>
<evidence type="ECO:0000259" key="8">
    <source>
        <dbReference type="Pfam" id="PF00266"/>
    </source>
</evidence>
<sequence>MIYCDYAATSPMSEMALNVYQEVAREYFGNASSLHDVGGKAKDILESSRSMIAELLDTEARQIVFTSGGTESNLLAVDTLIRASRLHGKKHVITSEVEHSSLYYFMKELARQSDIEVTFLSVDQNGQIRLSDLEKSIQHNTCLVSVQHVNGETGVIQPIKEMGELLQERDIPFHSDIVQSFGKIDVKYLIPFVDCMTISSHKVFGPKGVGAIYFSKKLSLTSHPVSTNHEHSLRPGTVNVPGIAAFAAAASETITDLNTNQQHLQSIQDLFIHKLKADEVPLRPIVTANQCPSIVGCVSDFVQGDYVMLEYNRHGIAISPGSACSIGTTEVPKSILPFITNLEEGKRFIRFSFSHHTTERDIYQIVEASGVIYNRIKEERQGYDEKVNG</sequence>
<dbReference type="PANTHER" id="PTHR11601:SF36">
    <property type="entry name" value="CYSTEINE DESULFURASE NIFS-RELATED"/>
    <property type="match status" value="1"/>
</dbReference>
<keyword evidence="6" id="KW-0411">Iron-sulfur</keyword>
<dbReference type="Gene3D" id="1.10.260.50">
    <property type="match status" value="1"/>
</dbReference>
<dbReference type="InterPro" id="IPR020578">
    <property type="entry name" value="Aminotrans_V_PyrdxlP_BS"/>
</dbReference>
<dbReference type="PANTHER" id="PTHR11601">
    <property type="entry name" value="CYSTEINE DESULFURYLASE FAMILY MEMBER"/>
    <property type="match status" value="1"/>
</dbReference>
<dbReference type="PROSITE" id="PS00595">
    <property type="entry name" value="AA_TRANSFER_CLASS_5"/>
    <property type="match status" value="1"/>
</dbReference>
<dbReference type="Gene3D" id="3.90.1150.10">
    <property type="entry name" value="Aspartate Aminotransferase, domain 1"/>
    <property type="match status" value="1"/>
</dbReference>
<evidence type="ECO:0000256" key="6">
    <source>
        <dbReference type="ARBA" id="ARBA00023014"/>
    </source>
</evidence>